<protein>
    <submittedName>
        <fullName evidence="4">RNA-dependent RNA polymerase</fullName>
    </submittedName>
</protein>
<keyword evidence="2" id="KW-0808">Transferase</keyword>
<evidence type="ECO:0000256" key="1">
    <source>
        <dbReference type="ARBA" id="ARBA00022484"/>
    </source>
</evidence>
<reference evidence="4" key="1">
    <citation type="submission" date="2021-06" db="EMBL/GenBank/DDBJ databases">
        <authorList>
            <person name="Hai D."/>
        </authorList>
    </citation>
    <scope>NUCLEOTIDE SEQUENCE</scope>
</reference>
<dbReference type="InterPro" id="IPR043502">
    <property type="entry name" value="DNA/RNA_pol_sf"/>
</dbReference>
<keyword evidence="1 4" id="KW-0696">RNA-directed RNA polymerase</keyword>
<dbReference type="SUPFAM" id="SSF56672">
    <property type="entry name" value="DNA/RNA polymerases"/>
    <property type="match status" value="1"/>
</dbReference>
<organism evidence="4">
    <name type="scientific">Colletotrichum camelliae botourmiavirus 1</name>
    <dbReference type="NCBI Taxonomy" id="2982030"/>
    <lineage>
        <taxon>Viruses</taxon>
        <taxon>Riboviria</taxon>
        <taxon>Orthornavirae</taxon>
        <taxon>Lenarviricota</taxon>
        <taxon>Miaviricetes</taxon>
        <taxon>Ourlivirales</taxon>
        <taxon>Botourmiaviridae</taxon>
    </lineage>
</organism>
<evidence type="ECO:0000256" key="2">
    <source>
        <dbReference type="ARBA" id="ARBA00022679"/>
    </source>
</evidence>
<accession>A0A977R8U7</accession>
<keyword evidence="3" id="KW-0548">Nucleotidyltransferase</keyword>
<evidence type="ECO:0000313" key="4">
    <source>
        <dbReference type="EMBL" id="UXM18996.1"/>
    </source>
</evidence>
<sequence length="673" mass="75446">MRRKSWPVSLFWFPYGGNTPVSISLGTVSSSFLLNKRRSLNTSTQGGCLITVDDRPAGPPQPVTKKMRAAQRPMGKDLTCKFSPSLRRKARTCLKFLESEFRLKRAHALPSRIECGYLRSAIRSCFADLDEVVELSIKTSQKLEKSYCPVCESKQVDKIEKWKKERFQTVEVEEDHLRQFSDQFRRNVVTGWNRGKWAFVPNGHACLGKSRSEGGNWLEQAFSLDTEVLQVVSAGKPRIITTHSAKNTEILYPLHRSLYSTLKREGWLLVGDPTNDQVASLNGREYISVDYSSATDNIKTAYTRAAIEVLIDKGEGLTDEECAALRCVGRLRIDGSEATRGQPMGSMMSFPLLCLINKVVVDLALNDLLVEGKISFKEWTSHRCLINGDDLLLRDVGCGGLLGLIEAHGAKCGLVVNTDKTMIDAEKGEINSTLFLNGVRQRKVNLGALFMGREVNDVIGFADQAARTTAGFLSLVRRARKQLKNQEVKLAAPINCHRFNSLVRDQELRKSLCASVRKEHSPNPFGVVSKPVGYDLSRDEEVDLVKGEVDRLRSIGYVPPRNQALKIVEGPSISLRKALKRKDTSREVTLACLVDGWKEKQFKTLRDEATLVDIVPTEHVCDDCADRSAIERIVCEIRVYKRTCGRDLEKEKNIKNDPDQLPGLDIPEEYLSL</sequence>
<dbReference type="GO" id="GO:0003968">
    <property type="term" value="F:RNA-directed RNA polymerase activity"/>
    <property type="evidence" value="ECO:0007669"/>
    <property type="project" value="UniProtKB-KW"/>
</dbReference>
<evidence type="ECO:0000256" key="3">
    <source>
        <dbReference type="ARBA" id="ARBA00022695"/>
    </source>
</evidence>
<proteinExistence type="predicted"/>
<name>A0A977R8U7_9VIRU</name>
<dbReference type="CDD" id="cd23183">
    <property type="entry name" value="ps-ssRNAv_Botourmiaviridae_RdRp"/>
    <property type="match status" value="1"/>
</dbReference>
<dbReference type="EMBL" id="MZ367377">
    <property type="protein sequence ID" value="UXM18996.1"/>
    <property type="molecule type" value="Genomic_RNA"/>
</dbReference>